<evidence type="ECO:0000313" key="4">
    <source>
        <dbReference type="EMBL" id="RPD41828.1"/>
    </source>
</evidence>
<keyword evidence="5" id="KW-1185">Reference proteome</keyword>
<dbReference type="GO" id="GO:0016989">
    <property type="term" value="F:sigma factor antagonist activity"/>
    <property type="evidence" value="ECO:0007669"/>
    <property type="project" value="TreeGrafter"/>
</dbReference>
<dbReference type="PANTHER" id="PTHR30273:SF2">
    <property type="entry name" value="PROTEIN FECR"/>
    <property type="match status" value="1"/>
</dbReference>
<accession>A0A3N4ME18</accession>
<evidence type="ECO:0000313" key="5">
    <source>
        <dbReference type="Proteomes" id="UP000279089"/>
    </source>
</evidence>
<feature type="domain" description="Protein FecR C-terminal" evidence="3">
    <location>
        <begin position="319"/>
        <end position="385"/>
    </location>
</feature>
<dbReference type="Gene3D" id="2.60.120.1440">
    <property type="match status" value="1"/>
</dbReference>
<dbReference type="Gene3D" id="3.55.50.30">
    <property type="match status" value="1"/>
</dbReference>
<evidence type="ECO:0000256" key="1">
    <source>
        <dbReference type="SAM" id="Phobius"/>
    </source>
</evidence>
<dbReference type="Pfam" id="PF04773">
    <property type="entry name" value="FecR"/>
    <property type="match status" value="1"/>
</dbReference>
<gene>
    <name evidence="4" type="ORF">EG028_06595</name>
</gene>
<dbReference type="EMBL" id="RMBX01000003">
    <property type="protein sequence ID" value="RPD41828.1"/>
    <property type="molecule type" value="Genomic_DNA"/>
</dbReference>
<evidence type="ECO:0000259" key="2">
    <source>
        <dbReference type="Pfam" id="PF04773"/>
    </source>
</evidence>
<keyword evidence="1" id="KW-0812">Transmembrane</keyword>
<dbReference type="Pfam" id="PF16344">
    <property type="entry name" value="FecR_C"/>
    <property type="match status" value="1"/>
</dbReference>
<dbReference type="InterPro" id="IPR012373">
    <property type="entry name" value="Ferrdict_sens_TM"/>
</dbReference>
<name>A0A3N4ME18_9BACT</name>
<dbReference type="Proteomes" id="UP000279089">
    <property type="component" value="Unassembled WGS sequence"/>
</dbReference>
<dbReference type="RefSeq" id="WP_120514766.1">
    <property type="nucleotide sequence ID" value="NZ_QXZY01000002.1"/>
</dbReference>
<keyword evidence="1" id="KW-1133">Transmembrane helix</keyword>
<protein>
    <submittedName>
        <fullName evidence="4">DUF4974 domain-containing protein</fullName>
    </submittedName>
</protein>
<comment type="caution">
    <text evidence="4">The sequence shown here is derived from an EMBL/GenBank/DDBJ whole genome shotgun (WGS) entry which is preliminary data.</text>
</comment>
<keyword evidence="1" id="KW-0472">Membrane</keyword>
<feature type="domain" description="FecR protein" evidence="2">
    <location>
        <begin position="188"/>
        <end position="280"/>
    </location>
</feature>
<dbReference type="InterPro" id="IPR006860">
    <property type="entry name" value="FecR"/>
</dbReference>
<sequence length="386" mass="42618">MSHSTDPHEKLLQQYLDGKCTPGEAEALMAWLQANGNHKALLQKMQEEFSQVLTSQPAIDQEISDRIEARLLQQIGAPKVVHLRRRRTWLAAASILVLLAAGGLYLFTADNTEVPKLASTPDITAPKDIAPGSSKAVLTLTDGSTITLDSAGNQVIHQGQTLVQLNNGRLEYDTDNIGQAVGYNMLAVPRGGQFTIVLPDGSRVWLNSASKLRYPTAFTGEKRLVELEGQGYFEVQKDAEHPFIVKTKSLDVEVLGTGFDVMAYPDEKSINTTLVEGAVRVKDVMLKPGQQARMEYSTGCIYVEPADIQQVIAWKTGFFEFDDANLAEIMRQASRWYDIDIVMNTTGKDKAFGGRISRNLPLSELLHMLEANGARFNLQGRKLIVE</sequence>
<feature type="transmembrane region" description="Helical" evidence="1">
    <location>
        <begin position="89"/>
        <end position="107"/>
    </location>
</feature>
<dbReference type="InterPro" id="IPR032508">
    <property type="entry name" value="FecR_C"/>
</dbReference>
<dbReference type="OrthoDB" id="649666at2"/>
<proteinExistence type="predicted"/>
<evidence type="ECO:0000259" key="3">
    <source>
        <dbReference type="Pfam" id="PF16344"/>
    </source>
</evidence>
<dbReference type="AlphaFoldDB" id="A0A3N4ME18"/>
<dbReference type="FunFam" id="2.60.120.1440:FF:000001">
    <property type="entry name" value="Putative anti-sigma factor"/>
    <property type="match status" value="1"/>
</dbReference>
<reference evidence="5" key="1">
    <citation type="submission" date="2018-11" db="EMBL/GenBank/DDBJ databases">
        <title>Chitinophaga lutea sp.nov., isolate from arsenic contaminated soil.</title>
        <authorList>
            <person name="Zong Y."/>
        </authorList>
    </citation>
    <scope>NUCLEOTIDE SEQUENCE [LARGE SCALE GENOMIC DNA]</scope>
    <source>
        <strain evidence="5">YLT18</strain>
    </source>
</reference>
<dbReference type="PANTHER" id="PTHR30273">
    <property type="entry name" value="PERIPLASMIC SIGNAL SENSOR AND SIGMA FACTOR ACTIVATOR FECR-RELATED"/>
    <property type="match status" value="1"/>
</dbReference>
<dbReference type="PIRSF" id="PIRSF018266">
    <property type="entry name" value="FecR"/>
    <property type="match status" value="1"/>
</dbReference>
<organism evidence="4 5">
    <name type="scientific">Chitinophaga barathri</name>
    <dbReference type="NCBI Taxonomy" id="1647451"/>
    <lineage>
        <taxon>Bacteria</taxon>
        <taxon>Pseudomonadati</taxon>
        <taxon>Bacteroidota</taxon>
        <taxon>Chitinophagia</taxon>
        <taxon>Chitinophagales</taxon>
        <taxon>Chitinophagaceae</taxon>
        <taxon>Chitinophaga</taxon>
    </lineage>
</organism>